<dbReference type="Proteomes" id="UP000422764">
    <property type="component" value="Chromosome"/>
</dbReference>
<evidence type="ECO:0000313" key="3">
    <source>
        <dbReference type="Proteomes" id="UP000422764"/>
    </source>
</evidence>
<name>A0A6I6F360_9CLOT</name>
<keyword evidence="3" id="KW-1185">Reference proteome</keyword>
<gene>
    <name evidence="2" type="ORF">GOM49_08160</name>
</gene>
<dbReference type="AlphaFoldDB" id="A0A6I6F360"/>
<proteinExistence type="predicted"/>
<reference evidence="2 3" key="1">
    <citation type="submission" date="2019-12" db="EMBL/GenBank/DDBJ databases">
        <title>Genome sequenceing of Clostridium bovifaecis.</title>
        <authorList>
            <person name="Yao Y."/>
        </authorList>
    </citation>
    <scope>NUCLEOTIDE SEQUENCE [LARGE SCALE GENOMIC DNA]</scope>
    <source>
        <strain evidence="2 3">BXX</strain>
    </source>
</reference>
<feature type="domain" description="Spore protein YkvP/CgeB glycosyl transferase-like" evidence="1">
    <location>
        <begin position="358"/>
        <end position="499"/>
    </location>
</feature>
<organism evidence="2 3">
    <name type="scientific">Clostridium bovifaecis</name>
    <dbReference type="NCBI Taxonomy" id="2184719"/>
    <lineage>
        <taxon>Bacteria</taxon>
        <taxon>Bacillati</taxon>
        <taxon>Bacillota</taxon>
        <taxon>Clostridia</taxon>
        <taxon>Eubacteriales</taxon>
        <taxon>Clostridiaceae</taxon>
        <taxon>Clostridium</taxon>
    </lineage>
</organism>
<keyword evidence="2" id="KW-0808">Transferase</keyword>
<evidence type="ECO:0000259" key="1">
    <source>
        <dbReference type="Pfam" id="PF13524"/>
    </source>
</evidence>
<dbReference type="Pfam" id="PF13524">
    <property type="entry name" value="Glyco_trans_1_2"/>
    <property type="match status" value="1"/>
</dbReference>
<dbReference type="EMBL" id="CP046522">
    <property type="protein sequence ID" value="QGU95067.1"/>
    <property type="molecule type" value="Genomic_DNA"/>
</dbReference>
<sequence>MLTANGNIYSKYNPIKIIENISKSYNYIILGIGLGYELKQVIENTEGIVYVIDRDKTYYNLIIELKHLTEIINNPRVKFLFGDEYKNIDLKEINSYKIFNNENLTQIDVTYFFKVIKFFSIKKSSKHKISFYEHITIADDCIEALKNIGYEVVKMKFSTKDKMIENVMQECPDYIFTINLSEKVSEISNILSIPYIAWVVDVPAYSLYSDLLERKNILAFTCDSSMARELKDKGFKNIHYMPVAVNTNRLDNIKLESDDLQKYCCDVSFLGTTGIENEFNKYMSNLLSKETIEKIDEIFYKQLLNQSQFIIKDMIDNELIDRIQLETGYKIASETYLSKKAKLAFLLGRKLNEIQRINMVKKLSEIYNFYVYGDENWSEIDSKYIQYRGYAEHFVEMPKVFKCSKVNINYTRIYVEAGLPMRVFDILGSKGFLATNYKEDVSKYFVDGKDLVVYRDAKDLVEIINYYLNNEKERQTIILNGYDKVKKYHTYEKRLKEMMNISNSYFKLE</sequence>
<accession>A0A6I6F360</accession>
<dbReference type="GO" id="GO:0016740">
    <property type="term" value="F:transferase activity"/>
    <property type="evidence" value="ECO:0007669"/>
    <property type="project" value="UniProtKB-KW"/>
</dbReference>
<protein>
    <submittedName>
        <fullName evidence="2">Glycosyltransferase</fullName>
    </submittedName>
</protein>
<dbReference type="InterPro" id="IPR055259">
    <property type="entry name" value="YkvP/CgeB_Glyco_trans-like"/>
</dbReference>
<evidence type="ECO:0000313" key="2">
    <source>
        <dbReference type="EMBL" id="QGU95067.1"/>
    </source>
</evidence>